<gene>
    <name evidence="2" type="ORF">SCLCIDRAFT_30760</name>
</gene>
<dbReference type="Proteomes" id="UP000053989">
    <property type="component" value="Unassembled WGS sequence"/>
</dbReference>
<protein>
    <submittedName>
        <fullName evidence="2">Uncharacterized protein</fullName>
    </submittedName>
</protein>
<organism evidence="2 3">
    <name type="scientific">Scleroderma citrinum Foug A</name>
    <dbReference type="NCBI Taxonomy" id="1036808"/>
    <lineage>
        <taxon>Eukaryota</taxon>
        <taxon>Fungi</taxon>
        <taxon>Dikarya</taxon>
        <taxon>Basidiomycota</taxon>
        <taxon>Agaricomycotina</taxon>
        <taxon>Agaricomycetes</taxon>
        <taxon>Agaricomycetidae</taxon>
        <taxon>Boletales</taxon>
        <taxon>Sclerodermatineae</taxon>
        <taxon>Sclerodermataceae</taxon>
        <taxon>Scleroderma</taxon>
    </lineage>
</organism>
<proteinExistence type="predicted"/>
<reference evidence="3" key="2">
    <citation type="submission" date="2015-01" db="EMBL/GenBank/DDBJ databases">
        <title>Evolutionary Origins and Diversification of the Mycorrhizal Mutualists.</title>
        <authorList>
            <consortium name="DOE Joint Genome Institute"/>
            <consortium name="Mycorrhizal Genomics Consortium"/>
            <person name="Kohler A."/>
            <person name="Kuo A."/>
            <person name="Nagy L.G."/>
            <person name="Floudas D."/>
            <person name="Copeland A."/>
            <person name="Barry K.W."/>
            <person name="Cichocki N."/>
            <person name="Veneault-Fourrey C."/>
            <person name="LaButti K."/>
            <person name="Lindquist E.A."/>
            <person name="Lipzen A."/>
            <person name="Lundell T."/>
            <person name="Morin E."/>
            <person name="Murat C."/>
            <person name="Riley R."/>
            <person name="Ohm R."/>
            <person name="Sun H."/>
            <person name="Tunlid A."/>
            <person name="Henrissat B."/>
            <person name="Grigoriev I.V."/>
            <person name="Hibbett D.S."/>
            <person name="Martin F."/>
        </authorList>
    </citation>
    <scope>NUCLEOTIDE SEQUENCE [LARGE SCALE GENOMIC DNA]</scope>
    <source>
        <strain evidence="3">Foug A</strain>
    </source>
</reference>
<accession>A0A0C2YZ41</accession>
<evidence type="ECO:0000313" key="2">
    <source>
        <dbReference type="EMBL" id="KIM54868.1"/>
    </source>
</evidence>
<dbReference type="InParanoid" id="A0A0C2YZ41"/>
<evidence type="ECO:0000256" key="1">
    <source>
        <dbReference type="SAM" id="MobiDB-lite"/>
    </source>
</evidence>
<sequence>MARKKTTDGPQIPAVTWNIAMIWDLVSQIEKPAHLKVLFGIKEDSYDKKTGERKVAVYQAIAQALIPEVASVYLRTAGDRIKKKIEWLKDRYVKLAAKLKQTGGGLKDGESSDIEDDSPDVVMDFYIPPDGPDENTPESARNLFEQLTEQWEFFPNCHRIWATRPNINPPAVTTGVGPNGRKVTWMQPPVIRDEYIDPVLLAQSCAANAALQESYNHEANPDISTPPPPSQSTIPRRHMKTPSISFDAIEKAKASIKRIPQKCSFEDCILDIQSQNVKNMNAHLSEECKIKKRKLLMEEYKLGLWSLVQYRQKQFSE</sequence>
<dbReference type="HOGENOM" id="CLU_071881_0_0_1"/>
<name>A0A0C2YZ41_9AGAM</name>
<dbReference type="EMBL" id="KN822145">
    <property type="protein sequence ID" value="KIM54868.1"/>
    <property type="molecule type" value="Genomic_DNA"/>
</dbReference>
<dbReference type="OrthoDB" id="3211402at2759"/>
<dbReference type="AlphaFoldDB" id="A0A0C2YZ41"/>
<evidence type="ECO:0000313" key="3">
    <source>
        <dbReference type="Proteomes" id="UP000053989"/>
    </source>
</evidence>
<reference evidence="2 3" key="1">
    <citation type="submission" date="2014-04" db="EMBL/GenBank/DDBJ databases">
        <authorList>
            <consortium name="DOE Joint Genome Institute"/>
            <person name="Kuo A."/>
            <person name="Kohler A."/>
            <person name="Nagy L.G."/>
            <person name="Floudas D."/>
            <person name="Copeland A."/>
            <person name="Barry K.W."/>
            <person name="Cichocki N."/>
            <person name="Veneault-Fourrey C."/>
            <person name="LaButti K."/>
            <person name="Lindquist E.A."/>
            <person name="Lipzen A."/>
            <person name="Lundell T."/>
            <person name="Morin E."/>
            <person name="Murat C."/>
            <person name="Sun H."/>
            <person name="Tunlid A."/>
            <person name="Henrissat B."/>
            <person name="Grigoriev I.V."/>
            <person name="Hibbett D.S."/>
            <person name="Martin F."/>
            <person name="Nordberg H.P."/>
            <person name="Cantor M.N."/>
            <person name="Hua S.X."/>
        </authorList>
    </citation>
    <scope>NUCLEOTIDE SEQUENCE [LARGE SCALE GENOMIC DNA]</scope>
    <source>
        <strain evidence="2 3">Foug A</strain>
    </source>
</reference>
<keyword evidence="3" id="KW-1185">Reference proteome</keyword>
<feature type="region of interest" description="Disordered" evidence="1">
    <location>
        <begin position="218"/>
        <end position="238"/>
    </location>
</feature>